<organism evidence="1 2">
    <name type="scientific">Coniella lustricola</name>
    <dbReference type="NCBI Taxonomy" id="2025994"/>
    <lineage>
        <taxon>Eukaryota</taxon>
        <taxon>Fungi</taxon>
        <taxon>Dikarya</taxon>
        <taxon>Ascomycota</taxon>
        <taxon>Pezizomycotina</taxon>
        <taxon>Sordariomycetes</taxon>
        <taxon>Sordariomycetidae</taxon>
        <taxon>Diaporthales</taxon>
        <taxon>Schizoparmaceae</taxon>
        <taxon>Coniella</taxon>
    </lineage>
</organism>
<name>A0A2T2ZZI7_9PEZI</name>
<evidence type="ECO:0000313" key="2">
    <source>
        <dbReference type="Proteomes" id="UP000241462"/>
    </source>
</evidence>
<dbReference type="InParanoid" id="A0A2T2ZZI7"/>
<dbReference type="AlphaFoldDB" id="A0A2T2ZZI7"/>
<proteinExistence type="predicted"/>
<accession>A0A2T2ZZI7</accession>
<reference evidence="1 2" key="1">
    <citation type="journal article" date="2018" name="Mycol. Prog.">
        <title>Coniella lustricola, a new species from submerged detritus.</title>
        <authorList>
            <person name="Raudabaugh D.B."/>
            <person name="Iturriaga T."/>
            <person name="Carver A."/>
            <person name="Mondo S."/>
            <person name="Pangilinan J."/>
            <person name="Lipzen A."/>
            <person name="He G."/>
            <person name="Amirebrahimi M."/>
            <person name="Grigoriev I.V."/>
            <person name="Miller A.N."/>
        </authorList>
    </citation>
    <scope>NUCLEOTIDE SEQUENCE [LARGE SCALE GENOMIC DNA]</scope>
    <source>
        <strain evidence="1 2">B22-T-1</strain>
    </source>
</reference>
<dbReference type="Proteomes" id="UP000241462">
    <property type="component" value="Unassembled WGS sequence"/>
</dbReference>
<sequence length="218" mass="24063">MMIWTDGQAGQGRSWIEEAPLHQCTCEQCYVCSVSSCHAGVYHACIGVKLSRQSGLLDKLCRQVSLLRSRSYWLGALQTGTPKKWPIVSCLANLSNLSSLRTIVGTDVFVRLFAHAYICTARFLNQKHCLLTWTNEMVRPLPLVGLASRSGLLSSHFPITASYGKSQRGGDKLSWHLWASLALALARQAVKVRMSFVCRSSGVDETVLDQTEGMAGWV</sequence>
<protein>
    <submittedName>
        <fullName evidence="1">Uncharacterized protein</fullName>
    </submittedName>
</protein>
<evidence type="ECO:0000313" key="1">
    <source>
        <dbReference type="EMBL" id="PSR80118.1"/>
    </source>
</evidence>
<dbReference type="EMBL" id="KZ678542">
    <property type="protein sequence ID" value="PSR80118.1"/>
    <property type="molecule type" value="Genomic_DNA"/>
</dbReference>
<gene>
    <name evidence="1" type="ORF">BD289DRAFT_76153</name>
</gene>
<keyword evidence="2" id="KW-1185">Reference proteome</keyword>